<organism evidence="1 2">
    <name type="scientific">Bauhinia variegata</name>
    <name type="common">Purple orchid tree</name>
    <name type="synonym">Phanera variegata</name>
    <dbReference type="NCBI Taxonomy" id="167791"/>
    <lineage>
        <taxon>Eukaryota</taxon>
        <taxon>Viridiplantae</taxon>
        <taxon>Streptophyta</taxon>
        <taxon>Embryophyta</taxon>
        <taxon>Tracheophyta</taxon>
        <taxon>Spermatophyta</taxon>
        <taxon>Magnoliopsida</taxon>
        <taxon>eudicotyledons</taxon>
        <taxon>Gunneridae</taxon>
        <taxon>Pentapetalae</taxon>
        <taxon>rosids</taxon>
        <taxon>fabids</taxon>
        <taxon>Fabales</taxon>
        <taxon>Fabaceae</taxon>
        <taxon>Cercidoideae</taxon>
        <taxon>Cercideae</taxon>
        <taxon>Bauhiniinae</taxon>
        <taxon>Bauhinia</taxon>
    </lineage>
</organism>
<dbReference type="EMBL" id="CM039428">
    <property type="protein sequence ID" value="KAI4352611.1"/>
    <property type="molecule type" value="Genomic_DNA"/>
</dbReference>
<accession>A0ACB9PVQ5</accession>
<evidence type="ECO:0000313" key="2">
    <source>
        <dbReference type="Proteomes" id="UP000828941"/>
    </source>
</evidence>
<proteinExistence type="predicted"/>
<sequence>MSPDWQGKQIGRMNLQEIDVPRSGYLNEMLHYNGPNQNLHMLGLLGQTGGYSNCDEASAERNRIINHIAGSSTLPVQYDGQALNSNPLEVLLMKNATNIASLNRNLDVNISTAAARPLLPKHNQEGSGEKDIYASGFMLKQGNYYSGSSTVYNDLNRLMYPEFDSGSSDSLLNNDIHCSVSNPLTRSFCDLLKDGSDIPYISECDLNFAPVAETDVALSFTNFLQSMPATLDQPNKFVDNQLCTVAESSSLEKDKHEILATSTENQSHKYCNGLLQHIVESSSAAISISEGENKGTESDNSGKGTGLGIDLNKTPEQKAPKRRKHRPKVITEGKPKRTPKPATQKKAEFKENPPKKRKYVRKNVPKEAATPQADITRENESSNAKTLKSCRRALNFDLEKSRDQIQSKVVCQQEILHRDKAFDITSDHQAAQLNNGANTTCGTNSVLLVSNQEALEVENQQYRNTEDNTLLLNQKLTGTFMPEEITDVALPITTEELQAVIDKDPDQGNIDLCQERANRCMQQYIHTKGIANVHFLSETDFENFQMAKELMPQNSLRLVPNNLSCSTEGRGPKRKHSHGAENHVSVTTQLGSSLLCQEIFQVDESCNGTTLERGFFKTQKRKKTKDRLPTKVYGRPNCLTTNNRSQEVRKKGKKEPELQFNDETPNCCKKTGVRKHSGVPNQVYPALIDDIIGQLEGLNLRESNITEEGQNAIVPYKGDSSIVPFEEFDFAKKRKARPKVDLDPETERIWKLLMGKEGSLEGLEGTDKEKEKMWEEERKVFRGRVDSFIARMHLVQGDRRFSQWKGSVVDSVIGVFLTQNVSDQLSSSAFMSLAARFPLVSTSNKRTSDIVGPNGSFEEPEVCIVNTDDTIISYGRLLSQPVCHHSFVTSHVTREPRSEASGINVSVMDSKNQISEDEIISSQDSLDSSITQGTGGIRSSSGSNSEAEGPTTGCKQRTTQYSMSEKPLHVEKTTMFQEFYNSVNGVSLFNERTKNGQVQLTEHAIQESRLGRNDSLNSHSACSNPPKQVLIVPSADYELNDSEARGHETFQMNGQQPSWPETASIFSQLEETHYRRFTISEVGRSVDKSTQQQCTSLGSQELPTIDLDGPFSKHLIDQQNFSQSISHACHQQSSNHNLVDKICPEGTLFTDSESTSKKLDRGQDCRVQGFPNIPKDTRGFYAERSIPEANRQIYLDDSRLEPRSEEQVYSPGLTYKESKSNVSKAKKVKSESEKNNAVDWDNLRKQAQANGRKKERNKDTMDSLDYEAVRCASVKQISEAIKERGMNNMLAERIKEFLNRLVRDHGSIDLEWLRDVPPDKTKDYLLSIRGLGLKSVECVRLLTLRHLAFPVDTNVGRIAVRLGWVPLQPLPESLQLHLLELYPMLESIQKYLWPRLCKLDQRTLYELHYQMITFGKVFCTKSKPNCNACPMRAECRHFASAFASARLALPGRPEGKGIVNIPVPFTEQRNPVVNMNPMPLPPPEYNLLKEVSSRIANCEPIIEEPATPEPECIESLQSDIEDSFYEDPDEIPIIKLNLETLSMNVRDYVQGNRELQECDMSKALVLLNQEAASIPAPKLKNVSRLRTEHQVYELPDSHPLLEKMDKREPDDPSQYLLAIWTPGETPNSIEPPERRCTSQDPDHMCNDNTCFACTSIREANSQTVRGTILIPCRTAMRGSFPLNGTYFQVNEVFADHASSVEPLHVPREWLWNLPRRTVYFGTSVSTIFKGLSTEGIQHCFWRGFVCVRGFDQQTRAPRPLKARLHFPASKLAKAKK</sequence>
<keyword evidence="2" id="KW-1185">Reference proteome</keyword>
<protein>
    <submittedName>
        <fullName evidence="1">Uncharacterized protein</fullName>
    </submittedName>
</protein>
<evidence type="ECO:0000313" key="1">
    <source>
        <dbReference type="EMBL" id="KAI4352611.1"/>
    </source>
</evidence>
<comment type="caution">
    <text evidence="1">The sequence shown here is derived from an EMBL/GenBank/DDBJ whole genome shotgun (WGS) entry which is preliminary data.</text>
</comment>
<gene>
    <name evidence="1" type="ORF">L6164_006846</name>
</gene>
<reference evidence="1 2" key="1">
    <citation type="journal article" date="2022" name="DNA Res.">
        <title>Chromosomal-level genome assembly of the orchid tree Bauhinia variegata (Leguminosae; Cercidoideae) supports the allotetraploid origin hypothesis of Bauhinia.</title>
        <authorList>
            <person name="Zhong Y."/>
            <person name="Chen Y."/>
            <person name="Zheng D."/>
            <person name="Pang J."/>
            <person name="Liu Y."/>
            <person name="Luo S."/>
            <person name="Meng S."/>
            <person name="Qian L."/>
            <person name="Wei D."/>
            <person name="Dai S."/>
            <person name="Zhou R."/>
        </authorList>
    </citation>
    <scope>NUCLEOTIDE SEQUENCE [LARGE SCALE GENOMIC DNA]</scope>
    <source>
        <strain evidence="1">BV-YZ2020</strain>
    </source>
</reference>
<dbReference type="Proteomes" id="UP000828941">
    <property type="component" value="Chromosome 3"/>
</dbReference>
<name>A0ACB9PVQ5_BAUVA</name>